<dbReference type="InterPro" id="IPR011013">
    <property type="entry name" value="Gal_mutarotase_sf_dom"/>
</dbReference>
<feature type="domain" description="GH15-like" evidence="4">
    <location>
        <begin position="293"/>
        <end position="362"/>
    </location>
</feature>
<dbReference type="SUPFAM" id="SSF74650">
    <property type="entry name" value="Galactose mutarotase-like"/>
    <property type="match status" value="1"/>
</dbReference>
<dbReference type="Pfam" id="PF09137">
    <property type="entry name" value="Glucodextran_N"/>
    <property type="match status" value="1"/>
</dbReference>
<keyword evidence="7" id="KW-1185">Reference proteome</keyword>
<comment type="similarity">
    <text evidence="1">Belongs to the glycosyl hydrolase 15 family.</text>
</comment>
<proteinExistence type="inferred from homology"/>
<dbReference type="InterPro" id="IPR012341">
    <property type="entry name" value="6hp_glycosidase-like_sf"/>
</dbReference>
<evidence type="ECO:0000259" key="5">
    <source>
        <dbReference type="Pfam" id="PF09137"/>
    </source>
</evidence>
<dbReference type="RefSeq" id="WP_324779324.1">
    <property type="nucleotide sequence ID" value="NZ_CP141769.1"/>
</dbReference>
<dbReference type="SUPFAM" id="SSF48208">
    <property type="entry name" value="Six-hairpin glycosidases"/>
    <property type="match status" value="1"/>
</dbReference>
<dbReference type="PANTHER" id="PTHR31616:SF0">
    <property type="entry name" value="GLUCAN 1,4-ALPHA-GLUCOSIDASE"/>
    <property type="match status" value="1"/>
</dbReference>
<dbReference type="Proteomes" id="UP001334732">
    <property type="component" value="Chromosome"/>
</dbReference>
<gene>
    <name evidence="6" type="ORF">VA613_12390</name>
</gene>
<dbReference type="PROSITE" id="PS00820">
    <property type="entry name" value="GLUCOAMYLASE"/>
    <property type="match status" value="1"/>
</dbReference>
<name>A0ABZ1CHC9_9PROT</name>
<evidence type="ECO:0000313" key="7">
    <source>
        <dbReference type="Proteomes" id="UP001334732"/>
    </source>
</evidence>
<dbReference type="GO" id="GO:0016787">
    <property type="term" value="F:hydrolase activity"/>
    <property type="evidence" value="ECO:0007669"/>
    <property type="project" value="UniProtKB-KW"/>
</dbReference>
<organism evidence="6 7">
    <name type="scientific">Thiobacillus sedimenti</name>
    <dbReference type="NCBI Taxonomy" id="3110231"/>
    <lineage>
        <taxon>Bacteria</taxon>
        <taxon>Pseudomonadati</taxon>
        <taxon>Pseudomonadota</taxon>
        <taxon>Betaproteobacteria</taxon>
        <taxon>Nitrosomonadales</taxon>
        <taxon>Thiobacillaceae</taxon>
        <taxon>Thiobacillus</taxon>
    </lineage>
</organism>
<dbReference type="InterPro" id="IPR015220">
    <property type="entry name" value="Glucodextranase_N"/>
</dbReference>
<dbReference type="CDD" id="cd07430">
    <property type="entry name" value="GH15_N"/>
    <property type="match status" value="1"/>
</dbReference>
<dbReference type="EMBL" id="CP141769">
    <property type="protein sequence ID" value="WRS38792.1"/>
    <property type="molecule type" value="Genomic_DNA"/>
</dbReference>
<evidence type="ECO:0000259" key="4">
    <source>
        <dbReference type="Pfam" id="PF00723"/>
    </source>
</evidence>
<dbReference type="InterPro" id="IPR046966">
    <property type="entry name" value="Glucoamylase_active_site"/>
</dbReference>
<evidence type="ECO:0000256" key="2">
    <source>
        <dbReference type="ARBA" id="ARBA00022801"/>
    </source>
</evidence>
<sequence>MPSLPSPLRPLSAAGHAPGAPGIAPSWTASDKDLVGTALGSSRLWFTLGHGIVNEVYHPRIDIPQVRDLGFIVADDEGFWVEVKRHGDYELSLPAPGVPLPTVVHRHPRFTLTLRLCPDPARDALLIDLELEASPDLRVYVLLAPHIGGTGWRNQAAAATHQGRGVLWARQGPFGLALAGATPEGGDALGAASAGYVGVSDGWQDFAANGRMTWQYAEAGPGNVALMAEVARRATLALGLATSKHAAATLAGSALLQPFEQTFSQQRAAWAGWLQACRPARDLGLPEELGPQYAHSAQVLKTHSDKTFLGAMVASLSVPWGDQGEERGGYHLVWPRDLVESAQALLVLGCAGEARAVSGYLMATQHADGHWNQNQWLGGKPYWAGIQLDETAFPVLLASSLAARDALGGMRVADSVRRALAFLILNGPASPQDRWEEDAGVNPFTMAVCIAALVAGAALLPEPERALPLAVADFWNARLEDWCVVRDTELGARHGAPAYYIREAPTAILCDDRAMQRALPINNHSYDLALPASEQVATDFLQLVRLGLRRADDRLVCDSLKLVDALLKTDTPYGPVWHRYNGDGYGEHQDGRPFDGAGRGRGWPLLTGERGHYELAAGRDPLPYLRAMAAMARRGLIPEQVWDDRPRAGFRPGEPTGGAMPLAWAHAEFIKLAASRAAGRPIDRLETVWARYRGVRPEAAWTIWTRGAPLTRRQPGTGVWIILPEPAMVHVGFDGWHAVADEPTLAHGAALHGVQLDAARLAGCRRLDFTWRALRSGQWHDGVASIELV</sequence>
<keyword evidence="2 6" id="KW-0378">Hydrolase</keyword>
<dbReference type="InterPro" id="IPR014718">
    <property type="entry name" value="GH-type_carb-bd"/>
</dbReference>
<dbReference type="Pfam" id="PF00723">
    <property type="entry name" value="Glyco_hydro_15"/>
    <property type="match status" value="2"/>
</dbReference>
<feature type="domain" description="Glucodextranase N-terminal" evidence="5">
    <location>
        <begin position="17"/>
        <end position="274"/>
    </location>
</feature>
<keyword evidence="3" id="KW-0326">Glycosidase</keyword>
<evidence type="ECO:0000313" key="6">
    <source>
        <dbReference type="EMBL" id="WRS38792.1"/>
    </source>
</evidence>
<dbReference type="Gene3D" id="2.70.98.10">
    <property type="match status" value="1"/>
</dbReference>
<feature type="domain" description="GH15-like" evidence="4">
    <location>
        <begin position="367"/>
        <end position="673"/>
    </location>
</feature>
<accession>A0ABZ1CHC9</accession>
<dbReference type="InterPro" id="IPR008928">
    <property type="entry name" value="6-hairpin_glycosidase_sf"/>
</dbReference>
<dbReference type="Gene3D" id="1.50.10.10">
    <property type="match status" value="1"/>
</dbReference>
<reference evidence="6 7" key="1">
    <citation type="submission" date="2023-12" db="EMBL/GenBank/DDBJ databases">
        <title>Thiobacillus sedimentum sp. nov., a chemolithoautotrophic sulfur-oxidizing bacterium isolated from freshwater sediment.</title>
        <authorList>
            <person name="Luo J."/>
            <person name="Dai C."/>
        </authorList>
    </citation>
    <scope>NUCLEOTIDE SEQUENCE [LARGE SCALE GENOMIC DNA]</scope>
    <source>
        <strain evidence="6 7">SCUT-2</strain>
    </source>
</reference>
<protein>
    <submittedName>
        <fullName evidence="6">Glycoside hydrolase family 15 protein</fullName>
    </submittedName>
</protein>
<dbReference type="PANTHER" id="PTHR31616">
    <property type="entry name" value="TREHALASE"/>
    <property type="match status" value="1"/>
</dbReference>
<evidence type="ECO:0000256" key="3">
    <source>
        <dbReference type="ARBA" id="ARBA00023295"/>
    </source>
</evidence>
<evidence type="ECO:0000256" key="1">
    <source>
        <dbReference type="ARBA" id="ARBA00006188"/>
    </source>
</evidence>
<dbReference type="InterPro" id="IPR011613">
    <property type="entry name" value="GH15-like"/>
</dbReference>